<comment type="similarity">
    <text evidence="2">Belongs to the ASF1 family.</text>
</comment>
<feature type="compositionally biased region" description="Basic and acidic residues" evidence="7">
    <location>
        <begin position="166"/>
        <end position="176"/>
    </location>
</feature>
<evidence type="ECO:0000256" key="3">
    <source>
        <dbReference type="ARBA" id="ARBA00023015"/>
    </source>
</evidence>
<feature type="region of interest" description="Disordered" evidence="7">
    <location>
        <begin position="158"/>
        <end position="212"/>
    </location>
</feature>
<keyword evidence="9" id="KW-1185">Reference proteome</keyword>
<keyword evidence="3" id="KW-0805">Transcription regulation</keyword>
<dbReference type="GO" id="GO:0005634">
    <property type="term" value="C:nucleus"/>
    <property type="evidence" value="ECO:0007669"/>
    <property type="project" value="UniProtKB-SubCell"/>
</dbReference>
<dbReference type="SUPFAM" id="SSF101546">
    <property type="entry name" value="ASF1-like"/>
    <property type="match status" value="1"/>
</dbReference>
<organism evidence="8 9">
    <name type="scientific">Ditylenchus destructor</name>
    <dbReference type="NCBI Taxonomy" id="166010"/>
    <lineage>
        <taxon>Eukaryota</taxon>
        <taxon>Metazoa</taxon>
        <taxon>Ecdysozoa</taxon>
        <taxon>Nematoda</taxon>
        <taxon>Chromadorea</taxon>
        <taxon>Rhabditida</taxon>
        <taxon>Tylenchina</taxon>
        <taxon>Tylenchomorpha</taxon>
        <taxon>Sphaerularioidea</taxon>
        <taxon>Anguinidae</taxon>
        <taxon>Anguininae</taxon>
        <taxon>Ditylenchus</taxon>
    </lineage>
</organism>
<dbReference type="GO" id="GO:0042393">
    <property type="term" value="F:histone binding"/>
    <property type="evidence" value="ECO:0007669"/>
    <property type="project" value="TreeGrafter"/>
</dbReference>
<accession>A0AAD4MUR6</accession>
<dbReference type="PANTHER" id="PTHR12040">
    <property type="entry name" value="ANTI-SILENCING PROTEIN 1"/>
    <property type="match status" value="1"/>
</dbReference>
<sequence>MCSRLNICTVNILDNPAKIETTFKVEITFEVFEYLKDDVEWELVFVANDGKEERDQLLDSVVIGPIRDGRHKFVFEAPAPDMEKLNNEDLTDVTVLLLRCKYREQMFVKIAWFVAHEYTDPELIETPPEKPIIEKLQRNVSTEDVRVTYYAIKWDDPVMDDEENQGEQRLETEQSHTETAQEPVDTNVENVNPINHQKNITEAGAEQPMAVD</sequence>
<comment type="subcellular location">
    <subcellularLocation>
        <location evidence="1">Nucleus</location>
    </subcellularLocation>
</comment>
<evidence type="ECO:0000256" key="6">
    <source>
        <dbReference type="ARBA" id="ARBA00023242"/>
    </source>
</evidence>
<feature type="compositionally biased region" description="Polar residues" evidence="7">
    <location>
        <begin position="187"/>
        <end position="200"/>
    </location>
</feature>
<keyword evidence="4" id="KW-0804">Transcription</keyword>
<dbReference type="PANTHER" id="PTHR12040:SF0">
    <property type="entry name" value="HISTONE CHAPERONE ASF1"/>
    <property type="match status" value="1"/>
</dbReference>
<evidence type="ECO:0000256" key="2">
    <source>
        <dbReference type="ARBA" id="ARBA00006051"/>
    </source>
</evidence>
<evidence type="ECO:0000256" key="4">
    <source>
        <dbReference type="ARBA" id="ARBA00023163"/>
    </source>
</evidence>
<dbReference type="EMBL" id="JAKKPZ010000044">
    <property type="protein sequence ID" value="KAI1706966.1"/>
    <property type="molecule type" value="Genomic_DNA"/>
</dbReference>
<evidence type="ECO:0000313" key="9">
    <source>
        <dbReference type="Proteomes" id="UP001201812"/>
    </source>
</evidence>
<keyword evidence="5" id="KW-0143">Chaperone</keyword>
<protein>
    <submittedName>
        <fullName evidence="8">ASF1 like histone chaperone domain-containing protein</fullName>
    </submittedName>
</protein>
<comment type="caution">
    <text evidence="8">The sequence shown here is derived from an EMBL/GenBank/DDBJ whole genome shotgun (WGS) entry which is preliminary data.</text>
</comment>
<dbReference type="Proteomes" id="UP001201812">
    <property type="component" value="Unassembled WGS sequence"/>
</dbReference>
<evidence type="ECO:0000256" key="7">
    <source>
        <dbReference type="SAM" id="MobiDB-lite"/>
    </source>
</evidence>
<dbReference type="Pfam" id="PF04729">
    <property type="entry name" value="ASF1_hist_chap"/>
    <property type="match status" value="1"/>
</dbReference>
<evidence type="ECO:0000313" key="8">
    <source>
        <dbReference type="EMBL" id="KAI1706966.1"/>
    </source>
</evidence>
<gene>
    <name evidence="8" type="ORF">DdX_12751</name>
</gene>
<dbReference type="InterPro" id="IPR036747">
    <property type="entry name" value="ASF1-like_sf"/>
</dbReference>
<keyword evidence="6" id="KW-0539">Nucleus</keyword>
<dbReference type="AlphaFoldDB" id="A0AAD4MUR6"/>
<dbReference type="InterPro" id="IPR006818">
    <property type="entry name" value="ASF1-like"/>
</dbReference>
<dbReference type="Gene3D" id="2.60.40.1490">
    <property type="entry name" value="Histone chaperone ASF1-like"/>
    <property type="match status" value="1"/>
</dbReference>
<reference evidence="8" key="1">
    <citation type="submission" date="2022-01" db="EMBL/GenBank/DDBJ databases">
        <title>Genome Sequence Resource for Two Populations of Ditylenchus destructor, the Migratory Endoparasitic Phytonematode.</title>
        <authorList>
            <person name="Zhang H."/>
            <person name="Lin R."/>
            <person name="Xie B."/>
        </authorList>
    </citation>
    <scope>NUCLEOTIDE SEQUENCE</scope>
    <source>
        <strain evidence="8">BazhouSP</strain>
    </source>
</reference>
<proteinExistence type="inferred from homology"/>
<name>A0AAD4MUR6_9BILA</name>
<evidence type="ECO:0000256" key="5">
    <source>
        <dbReference type="ARBA" id="ARBA00023186"/>
    </source>
</evidence>
<dbReference type="GO" id="GO:0000785">
    <property type="term" value="C:chromatin"/>
    <property type="evidence" value="ECO:0007669"/>
    <property type="project" value="TreeGrafter"/>
</dbReference>
<evidence type="ECO:0000256" key="1">
    <source>
        <dbReference type="ARBA" id="ARBA00004123"/>
    </source>
</evidence>
<dbReference type="GO" id="GO:0006335">
    <property type="term" value="P:DNA replication-dependent chromatin assembly"/>
    <property type="evidence" value="ECO:0007669"/>
    <property type="project" value="TreeGrafter"/>
</dbReference>